<feature type="domain" description="HTH marR-type" evidence="1">
    <location>
        <begin position="14"/>
        <end position="146"/>
    </location>
</feature>
<dbReference type="InterPro" id="IPR000835">
    <property type="entry name" value="HTH_MarR-typ"/>
</dbReference>
<dbReference type="PANTHER" id="PTHR33164:SF106">
    <property type="entry name" value="TRANSCRIPTIONAL REGULATORY PROTEIN"/>
    <property type="match status" value="1"/>
</dbReference>
<name>A0ABW1D098_9ACTN</name>
<organism evidence="2 3">
    <name type="scientific">Nonomuraea insulae</name>
    <dbReference type="NCBI Taxonomy" id="1616787"/>
    <lineage>
        <taxon>Bacteria</taxon>
        <taxon>Bacillati</taxon>
        <taxon>Actinomycetota</taxon>
        <taxon>Actinomycetes</taxon>
        <taxon>Streptosporangiales</taxon>
        <taxon>Streptosporangiaceae</taxon>
        <taxon>Nonomuraea</taxon>
    </lineage>
</organism>
<dbReference type="Gene3D" id="1.10.10.10">
    <property type="entry name" value="Winged helix-like DNA-binding domain superfamily/Winged helix DNA-binding domain"/>
    <property type="match status" value="1"/>
</dbReference>
<sequence length="159" mass="17058">MDVKPPGEEEGTLADQIVLAMTDLVGAMGRLNDLVAQRLGVGPTDLLCLHTLNREGPSTAGALSARLGRTTGAITQMVDRLQKAGYVRRRPHPEDRRSVVIEAIPDALGKVAALYTGLDARSRRLMAEFTEDQLAAVHAFLAASHHNAVQESDNLTAQP</sequence>
<dbReference type="SUPFAM" id="SSF46785">
    <property type="entry name" value="Winged helix' DNA-binding domain"/>
    <property type="match status" value="1"/>
</dbReference>
<comment type="caution">
    <text evidence="2">The sequence shown here is derived from an EMBL/GenBank/DDBJ whole genome shotgun (WGS) entry which is preliminary data.</text>
</comment>
<protein>
    <submittedName>
        <fullName evidence="2">MarR family winged helix-turn-helix transcriptional regulator</fullName>
    </submittedName>
</protein>
<accession>A0ABW1D098</accession>
<evidence type="ECO:0000313" key="2">
    <source>
        <dbReference type="EMBL" id="MFC5830902.1"/>
    </source>
</evidence>
<dbReference type="PROSITE" id="PS50995">
    <property type="entry name" value="HTH_MARR_2"/>
    <property type="match status" value="1"/>
</dbReference>
<dbReference type="Pfam" id="PF01047">
    <property type="entry name" value="MarR"/>
    <property type="match status" value="1"/>
</dbReference>
<dbReference type="InterPro" id="IPR036388">
    <property type="entry name" value="WH-like_DNA-bd_sf"/>
</dbReference>
<proteinExistence type="predicted"/>
<dbReference type="InterPro" id="IPR039422">
    <property type="entry name" value="MarR/SlyA-like"/>
</dbReference>
<dbReference type="PANTHER" id="PTHR33164">
    <property type="entry name" value="TRANSCRIPTIONAL REGULATOR, MARR FAMILY"/>
    <property type="match status" value="1"/>
</dbReference>
<dbReference type="SMART" id="SM00347">
    <property type="entry name" value="HTH_MARR"/>
    <property type="match status" value="1"/>
</dbReference>
<dbReference type="InterPro" id="IPR036390">
    <property type="entry name" value="WH_DNA-bd_sf"/>
</dbReference>
<dbReference type="EMBL" id="JBHSPA010000057">
    <property type="protein sequence ID" value="MFC5830902.1"/>
    <property type="molecule type" value="Genomic_DNA"/>
</dbReference>
<reference evidence="3" key="1">
    <citation type="journal article" date="2019" name="Int. J. Syst. Evol. Microbiol.">
        <title>The Global Catalogue of Microorganisms (GCM) 10K type strain sequencing project: providing services to taxonomists for standard genome sequencing and annotation.</title>
        <authorList>
            <consortium name="The Broad Institute Genomics Platform"/>
            <consortium name="The Broad Institute Genome Sequencing Center for Infectious Disease"/>
            <person name="Wu L."/>
            <person name="Ma J."/>
        </authorList>
    </citation>
    <scope>NUCLEOTIDE SEQUENCE [LARGE SCALE GENOMIC DNA]</scope>
    <source>
        <strain evidence="3">CCUG 53903</strain>
    </source>
</reference>
<evidence type="ECO:0000313" key="3">
    <source>
        <dbReference type="Proteomes" id="UP001596058"/>
    </source>
</evidence>
<dbReference type="Proteomes" id="UP001596058">
    <property type="component" value="Unassembled WGS sequence"/>
</dbReference>
<gene>
    <name evidence="2" type="ORF">ACFPZ3_44215</name>
</gene>
<keyword evidence="3" id="KW-1185">Reference proteome</keyword>
<evidence type="ECO:0000259" key="1">
    <source>
        <dbReference type="PROSITE" id="PS50995"/>
    </source>
</evidence>
<dbReference type="RefSeq" id="WP_379520378.1">
    <property type="nucleotide sequence ID" value="NZ_JBHSPA010000057.1"/>
</dbReference>